<evidence type="ECO:0000259" key="5">
    <source>
        <dbReference type="Pfam" id="PF18132"/>
    </source>
</evidence>
<keyword evidence="2" id="KW-0560">Oxidoreductase</keyword>
<accession>A0A0D2NA56</accession>
<name>A0A0D2NA56_HYPSF</name>
<evidence type="ECO:0000313" key="7">
    <source>
        <dbReference type="Proteomes" id="UP000054270"/>
    </source>
</evidence>
<reference evidence="7" key="1">
    <citation type="submission" date="2014-04" db="EMBL/GenBank/DDBJ databases">
        <title>Evolutionary Origins and Diversification of the Mycorrhizal Mutualists.</title>
        <authorList>
            <consortium name="DOE Joint Genome Institute"/>
            <consortium name="Mycorrhizal Genomics Consortium"/>
            <person name="Kohler A."/>
            <person name="Kuo A."/>
            <person name="Nagy L.G."/>
            <person name="Floudas D."/>
            <person name="Copeland A."/>
            <person name="Barry K.W."/>
            <person name="Cichocki N."/>
            <person name="Veneault-Fourrey C."/>
            <person name="LaButti K."/>
            <person name="Lindquist E.A."/>
            <person name="Lipzen A."/>
            <person name="Lundell T."/>
            <person name="Morin E."/>
            <person name="Murat C."/>
            <person name="Riley R."/>
            <person name="Ohm R."/>
            <person name="Sun H."/>
            <person name="Tunlid A."/>
            <person name="Henrissat B."/>
            <person name="Grigoriev I.V."/>
            <person name="Hibbett D.S."/>
            <person name="Martin F."/>
        </authorList>
    </citation>
    <scope>NUCLEOTIDE SEQUENCE [LARGE SCALE GENOMIC DNA]</scope>
    <source>
        <strain evidence="7">FD-334 SS-4</strain>
    </source>
</reference>
<evidence type="ECO:0000256" key="1">
    <source>
        <dbReference type="ARBA" id="ARBA00001973"/>
    </source>
</evidence>
<dbReference type="GO" id="GO:0004497">
    <property type="term" value="F:monooxygenase activity"/>
    <property type="evidence" value="ECO:0007669"/>
    <property type="project" value="UniProtKB-KW"/>
</dbReference>
<organism evidence="6 7">
    <name type="scientific">Hypholoma sublateritium (strain FD-334 SS-4)</name>
    <dbReference type="NCBI Taxonomy" id="945553"/>
    <lineage>
        <taxon>Eukaryota</taxon>
        <taxon>Fungi</taxon>
        <taxon>Dikarya</taxon>
        <taxon>Basidiomycota</taxon>
        <taxon>Agaricomycotina</taxon>
        <taxon>Agaricomycetes</taxon>
        <taxon>Agaricomycetidae</taxon>
        <taxon>Agaricales</taxon>
        <taxon>Agaricineae</taxon>
        <taxon>Strophariaceae</taxon>
        <taxon>Hypholoma</taxon>
    </lineage>
</organism>
<dbReference type="EMBL" id="KN817630">
    <property type="protein sequence ID" value="KJA16014.1"/>
    <property type="molecule type" value="Genomic_DNA"/>
</dbReference>
<evidence type="ECO:0000256" key="3">
    <source>
        <dbReference type="ARBA" id="ARBA00023033"/>
    </source>
</evidence>
<evidence type="ECO:0000256" key="4">
    <source>
        <dbReference type="SAM" id="MobiDB-lite"/>
    </source>
</evidence>
<keyword evidence="3" id="KW-0503">Monooxygenase</keyword>
<sequence>MSHTTTNKNLWEWTARIRSRQCELGSTYMVIVFLGNVPKDPEEWLSCPEFVGKHSVLVSGRKYTRQNQGDDTTEGFVHLTNAIIKRSRLESLDPKDVAPYLKENLNWGVQKADGSVQDLKSLEIVVFGTVMTYPPGGMFPVPGERQRFDSITYGRPGGSRESSNFE</sequence>
<dbReference type="Gene3D" id="2.60.310.20">
    <property type="match status" value="1"/>
</dbReference>
<proteinExistence type="predicted"/>
<dbReference type="OrthoDB" id="6132182at2759"/>
<dbReference type="STRING" id="945553.A0A0D2NA56"/>
<evidence type="ECO:0000256" key="2">
    <source>
        <dbReference type="ARBA" id="ARBA00023002"/>
    </source>
</evidence>
<gene>
    <name evidence="6" type="ORF">HYPSUDRAFT_193732</name>
</gene>
<comment type="cofactor">
    <cofactor evidence="1">
        <name>Cu(2+)</name>
        <dbReference type="ChEBI" id="CHEBI:29036"/>
    </cofactor>
</comment>
<dbReference type="Pfam" id="PF18132">
    <property type="entry name" value="Tyrosinase_C"/>
    <property type="match status" value="1"/>
</dbReference>
<protein>
    <recommendedName>
        <fullName evidence="5">Tyrosinase C-terminal domain-containing protein</fullName>
    </recommendedName>
</protein>
<dbReference type="Proteomes" id="UP000054270">
    <property type="component" value="Unassembled WGS sequence"/>
</dbReference>
<keyword evidence="7" id="KW-1185">Reference proteome</keyword>
<evidence type="ECO:0000313" key="6">
    <source>
        <dbReference type="EMBL" id="KJA16014.1"/>
    </source>
</evidence>
<dbReference type="OMA" id="IIDWTVR"/>
<dbReference type="AlphaFoldDB" id="A0A0D2NA56"/>
<feature type="region of interest" description="Disordered" evidence="4">
    <location>
        <begin position="144"/>
        <end position="166"/>
    </location>
</feature>
<feature type="domain" description="Tyrosinase C-terminal" evidence="5">
    <location>
        <begin position="12"/>
        <end position="126"/>
    </location>
</feature>
<dbReference type="InterPro" id="IPR041640">
    <property type="entry name" value="Tyrosinase_C"/>
</dbReference>